<dbReference type="Proteomes" id="UP000054785">
    <property type="component" value="Unassembled WGS sequence"/>
</dbReference>
<keyword evidence="7" id="KW-1185">Reference proteome</keyword>
<sequence>MENQVKITLVKSLIGRKPKHKVIAGLLGLRKINRTVVHQDIPSVRGMINEISYLLHVEESV</sequence>
<evidence type="ECO:0000256" key="1">
    <source>
        <dbReference type="ARBA" id="ARBA00007594"/>
    </source>
</evidence>
<dbReference type="InterPro" id="IPR005996">
    <property type="entry name" value="Ribosomal_uL30_bac-type"/>
</dbReference>
<dbReference type="GO" id="GO:0003735">
    <property type="term" value="F:structural constituent of ribosome"/>
    <property type="evidence" value="ECO:0007669"/>
    <property type="project" value="InterPro"/>
</dbReference>
<dbReference type="PATRIC" id="fig|45065.4.peg.1426"/>
<comment type="subunit">
    <text evidence="2 5">Part of the 50S ribosomal subunit.</text>
</comment>
<organism evidence="6 7">
    <name type="scientific">Legionella geestiana</name>
    <dbReference type="NCBI Taxonomy" id="45065"/>
    <lineage>
        <taxon>Bacteria</taxon>
        <taxon>Pseudomonadati</taxon>
        <taxon>Pseudomonadota</taxon>
        <taxon>Gammaproteobacteria</taxon>
        <taxon>Legionellales</taxon>
        <taxon>Legionellaceae</taxon>
        <taxon>Legionella</taxon>
    </lineage>
</organism>
<protein>
    <recommendedName>
        <fullName evidence="5">Large ribosomal subunit protein uL30</fullName>
    </recommendedName>
</protein>
<evidence type="ECO:0000256" key="5">
    <source>
        <dbReference type="HAMAP-Rule" id="MF_01371"/>
    </source>
</evidence>
<accession>A0A0W0TTV6</accession>
<dbReference type="CDD" id="cd01658">
    <property type="entry name" value="Ribosomal_L30"/>
    <property type="match status" value="1"/>
</dbReference>
<name>A0A0W0TTV6_9GAMM</name>
<comment type="similarity">
    <text evidence="1 5">Belongs to the universal ribosomal protein uL30 family.</text>
</comment>
<proteinExistence type="inferred from homology"/>
<dbReference type="GO" id="GO:0022625">
    <property type="term" value="C:cytosolic large ribosomal subunit"/>
    <property type="evidence" value="ECO:0007669"/>
    <property type="project" value="TreeGrafter"/>
</dbReference>
<dbReference type="Gene3D" id="3.30.1390.20">
    <property type="entry name" value="Ribosomal protein L30, ferredoxin-like fold domain"/>
    <property type="match status" value="1"/>
</dbReference>
<keyword evidence="3 5" id="KW-0689">Ribosomal protein</keyword>
<dbReference type="RefSeq" id="WP_028386032.1">
    <property type="nucleotide sequence ID" value="NZ_CAAAHN010000011.1"/>
</dbReference>
<evidence type="ECO:0000256" key="3">
    <source>
        <dbReference type="ARBA" id="ARBA00022980"/>
    </source>
</evidence>
<dbReference type="InterPro" id="IPR036919">
    <property type="entry name" value="Ribo_uL30_ferredoxin-like_sf"/>
</dbReference>
<reference evidence="6 7" key="1">
    <citation type="submission" date="2015-11" db="EMBL/GenBank/DDBJ databases">
        <title>Genomic analysis of 38 Legionella species identifies large and diverse effector repertoires.</title>
        <authorList>
            <person name="Burstein D."/>
            <person name="Amaro F."/>
            <person name="Zusman T."/>
            <person name="Lifshitz Z."/>
            <person name="Cohen O."/>
            <person name="Gilbert J.A."/>
            <person name="Pupko T."/>
            <person name="Shuman H.A."/>
            <person name="Segal G."/>
        </authorList>
    </citation>
    <scope>NUCLEOTIDE SEQUENCE [LARGE SCALE GENOMIC DNA]</scope>
    <source>
        <strain evidence="6 7">ATCC 49504</strain>
    </source>
</reference>
<gene>
    <name evidence="5 6" type="primary">rpmD</name>
    <name evidence="6" type="ORF">Lgee_1319</name>
</gene>
<dbReference type="STRING" id="45065.Lgee_1319"/>
<dbReference type="NCBIfam" id="TIGR01308">
    <property type="entry name" value="rpmD_bact"/>
    <property type="match status" value="1"/>
</dbReference>
<evidence type="ECO:0000256" key="4">
    <source>
        <dbReference type="ARBA" id="ARBA00023274"/>
    </source>
</evidence>
<dbReference type="HAMAP" id="MF_01371_B">
    <property type="entry name" value="Ribosomal_uL30_B"/>
    <property type="match status" value="1"/>
</dbReference>
<comment type="caution">
    <text evidence="6">The sequence shown here is derived from an EMBL/GenBank/DDBJ whole genome shotgun (WGS) entry which is preliminary data.</text>
</comment>
<dbReference type="PIRSF" id="PIRSF002211">
    <property type="entry name" value="Ribosomal_L30_bac-type"/>
    <property type="match status" value="1"/>
</dbReference>
<dbReference type="PANTHER" id="PTHR15892:SF2">
    <property type="entry name" value="LARGE RIBOSOMAL SUBUNIT PROTEIN UL30M"/>
    <property type="match status" value="1"/>
</dbReference>
<dbReference type="FunFam" id="3.30.1390.20:FF:000001">
    <property type="entry name" value="50S ribosomal protein L30"/>
    <property type="match status" value="1"/>
</dbReference>
<dbReference type="GO" id="GO:0006412">
    <property type="term" value="P:translation"/>
    <property type="evidence" value="ECO:0007669"/>
    <property type="project" value="UniProtKB-UniRule"/>
</dbReference>
<evidence type="ECO:0000256" key="2">
    <source>
        <dbReference type="ARBA" id="ARBA00011838"/>
    </source>
</evidence>
<dbReference type="EMBL" id="LNYC01000051">
    <property type="protein sequence ID" value="KTC99053.1"/>
    <property type="molecule type" value="Genomic_DNA"/>
</dbReference>
<dbReference type="AlphaFoldDB" id="A0A0W0TTV6"/>
<evidence type="ECO:0000313" key="6">
    <source>
        <dbReference type="EMBL" id="KTC99053.1"/>
    </source>
</evidence>
<dbReference type="InterPro" id="IPR016082">
    <property type="entry name" value="Ribosomal_uL30_ferredoxin-like"/>
</dbReference>
<keyword evidence="4 5" id="KW-0687">Ribonucleoprotein</keyword>
<dbReference type="Pfam" id="PF00327">
    <property type="entry name" value="Ribosomal_L30"/>
    <property type="match status" value="1"/>
</dbReference>
<evidence type="ECO:0000313" key="7">
    <source>
        <dbReference type="Proteomes" id="UP000054785"/>
    </source>
</evidence>
<dbReference type="OrthoDB" id="9812790at2"/>
<dbReference type="PANTHER" id="PTHR15892">
    <property type="entry name" value="MITOCHONDRIAL RIBOSOMAL PROTEIN L30"/>
    <property type="match status" value="1"/>
</dbReference>
<dbReference type="SUPFAM" id="SSF55129">
    <property type="entry name" value="Ribosomal protein L30p/L7e"/>
    <property type="match status" value="1"/>
</dbReference>